<dbReference type="InterPro" id="IPR006694">
    <property type="entry name" value="Fatty_acid_hydroxylase"/>
</dbReference>
<evidence type="ECO:0000256" key="2">
    <source>
        <dbReference type="ARBA" id="ARBA00022692"/>
    </source>
</evidence>
<feature type="transmembrane region" description="Helical" evidence="7">
    <location>
        <begin position="136"/>
        <end position="162"/>
    </location>
</feature>
<protein>
    <submittedName>
        <fullName evidence="9">Sterol desaturase/sphingolipid hydroxylase (Fatty acid hydroxylase superfamily)</fullName>
    </submittedName>
</protein>
<feature type="transmembrane region" description="Helical" evidence="7">
    <location>
        <begin position="42"/>
        <end position="62"/>
    </location>
</feature>
<evidence type="ECO:0000259" key="8">
    <source>
        <dbReference type="Pfam" id="PF04116"/>
    </source>
</evidence>
<dbReference type="Pfam" id="PF04116">
    <property type="entry name" value="FA_hydroxylase"/>
    <property type="match status" value="1"/>
</dbReference>
<dbReference type="GO" id="GO:0012505">
    <property type="term" value="C:endomembrane system"/>
    <property type="evidence" value="ECO:0007669"/>
    <property type="project" value="UniProtKB-SubCell"/>
</dbReference>
<sequence length="416" mass="46547">MLNPIIYAVPVFLLLMALEFWWSRRRGLQVYRAADTVSSLSLGIVSQLVAVFTSLLMLGIYSAVWQHAALLPEWSLSSPWAWAGALLLYDFLYYWKHRLGHEVAVLWAAHVVHHSSEEYNLSTALRQTGSDFLLGWIFYLPLALLGVPPLMFVVVGLIDLLYQFWVHTRLVGKLGWFDRVFVSPSNHRVHHGQNDYCLDRNYGGILILWDRLFGTFVEEREDEPIVYGVLGQLKAWNAWTANTRTYADLWRDARLADNWGDRLRIWFKPPAWRPAAALRACPKPLPDLSRFERYAPALPAGLAGYGLLQLALLLVLGVYFLAVEPGMGRVQALAAALGLGLNLVMLGRLLEQPAGRLGQEAMRQVGLGGLALIQLLGSTPPAQALVLLLWLCVLVNALAGLAWMARLRRAPRAAPG</sequence>
<dbReference type="GO" id="GO:0006643">
    <property type="term" value="P:membrane lipid metabolic process"/>
    <property type="evidence" value="ECO:0007669"/>
    <property type="project" value="TreeGrafter"/>
</dbReference>
<dbReference type="AlphaFoldDB" id="A0A4V3CIS0"/>
<evidence type="ECO:0000313" key="10">
    <source>
        <dbReference type="Proteomes" id="UP000295357"/>
    </source>
</evidence>
<keyword evidence="3 7" id="KW-1133">Transmembrane helix</keyword>
<keyword evidence="10" id="KW-1185">Reference proteome</keyword>
<evidence type="ECO:0000256" key="4">
    <source>
        <dbReference type="ARBA" id="ARBA00023002"/>
    </source>
</evidence>
<dbReference type="RefSeq" id="WP_133604793.1">
    <property type="nucleotide sequence ID" value="NZ_JAUFPJ010000009.1"/>
</dbReference>
<keyword evidence="2 7" id="KW-0812">Transmembrane</keyword>
<keyword evidence="4" id="KW-0560">Oxidoreductase</keyword>
<evidence type="ECO:0000256" key="7">
    <source>
        <dbReference type="SAM" id="Phobius"/>
    </source>
</evidence>
<feature type="domain" description="Fatty acid hydroxylase" evidence="8">
    <location>
        <begin position="83"/>
        <end position="215"/>
    </location>
</feature>
<dbReference type="Proteomes" id="UP000295357">
    <property type="component" value="Unassembled WGS sequence"/>
</dbReference>
<feature type="transmembrane region" description="Helical" evidence="7">
    <location>
        <begin position="6"/>
        <end position="22"/>
    </location>
</feature>
<dbReference type="GO" id="GO:0050479">
    <property type="term" value="F:glyceryl-ether monooxygenase activity"/>
    <property type="evidence" value="ECO:0007669"/>
    <property type="project" value="TreeGrafter"/>
</dbReference>
<reference evidence="9 10" key="1">
    <citation type="submission" date="2019-03" db="EMBL/GenBank/DDBJ databases">
        <title>Genomic Encyclopedia of Type Strains, Phase IV (KMG-IV): sequencing the most valuable type-strain genomes for metagenomic binning, comparative biology and taxonomic classification.</title>
        <authorList>
            <person name="Goeker M."/>
        </authorList>
    </citation>
    <scope>NUCLEOTIDE SEQUENCE [LARGE SCALE GENOMIC DNA]</scope>
    <source>
        <strain evidence="9 10">DSM 25082</strain>
    </source>
</reference>
<dbReference type="OrthoDB" id="9770329at2"/>
<evidence type="ECO:0000256" key="3">
    <source>
        <dbReference type="ARBA" id="ARBA00022989"/>
    </source>
</evidence>
<feature type="transmembrane region" description="Helical" evidence="7">
    <location>
        <begin position="384"/>
        <end position="405"/>
    </location>
</feature>
<name>A0A4V3CIS0_9BURK</name>
<feature type="transmembrane region" description="Helical" evidence="7">
    <location>
        <begin position="74"/>
        <end position="92"/>
    </location>
</feature>
<keyword evidence="5" id="KW-0443">Lipid metabolism</keyword>
<dbReference type="GO" id="GO:0008610">
    <property type="term" value="P:lipid biosynthetic process"/>
    <property type="evidence" value="ECO:0007669"/>
    <property type="project" value="InterPro"/>
</dbReference>
<dbReference type="GO" id="GO:0016020">
    <property type="term" value="C:membrane"/>
    <property type="evidence" value="ECO:0007669"/>
    <property type="project" value="GOC"/>
</dbReference>
<keyword evidence="6 7" id="KW-0472">Membrane</keyword>
<feature type="transmembrane region" description="Helical" evidence="7">
    <location>
        <begin position="328"/>
        <end position="349"/>
    </location>
</feature>
<evidence type="ECO:0000256" key="5">
    <source>
        <dbReference type="ARBA" id="ARBA00023098"/>
    </source>
</evidence>
<dbReference type="PANTHER" id="PTHR21624:SF1">
    <property type="entry name" value="ALKYLGLYCEROL MONOOXYGENASE"/>
    <property type="match status" value="1"/>
</dbReference>
<proteinExistence type="predicted"/>
<dbReference type="PANTHER" id="PTHR21624">
    <property type="entry name" value="STEROL DESATURASE-RELATED PROTEIN"/>
    <property type="match status" value="1"/>
</dbReference>
<feature type="transmembrane region" description="Helical" evidence="7">
    <location>
        <begin position="300"/>
        <end position="322"/>
    </location>
</feature>
<gene>
    <name evidence="9" type="ORF">DFR39_108115</name>
</gene>
<dbReference type="EMBL" id="SNXE01000008">
    <property type="protein sequence ID" value="TDP06646.1"/>
    <property type="molecule type" value="Genomic_DNA"/>
</dbReference>
<evidence type="ECO:0000313" key="9">
    <source>
        <dbReference type="EMBL" id="TDP06646.1"/>
    </source>
</evidence>
<comment type="caution">
    <text evidence="9">The sequence shown here is derived from an EMBL/GenBank/DDBJ whole genome shotgun (WGS) entry which is preliminary data.</text>
</comment>
<dbReference type="GO" id="GO:0005506">
    <property type="term" value="F:iron ion binding"/>
    <property type="evidence" value="ECO:0007669"/>
    <property type="project" value="InterPro"/>
</dbReference>
<comment type="subcellular location">
    <subcellularLocation>
        <location evidence="1">Endomembrane system</location>
        <topology evidence="1">Multi-pass membrane protein</topology>
    </subcellularLocation>
</comment>
<evidence type="ECO:0000256" key="1">
    <source>
        <dbReference type="ARBA" id="ARBA00004127"/>
    </source>
</evidence>
<dbReference type="InterPro" id="IPR051689">
    <property type="entry name" value="Sterol_desaturase/TMEM195"/>
</dbReference>
<organism evidence="9 10">
    <name type="scientific">Roseateles asaccharophilus</name>
    <dbReference type="NCBI Taxonomy" id="582607"/>
    <lineage>
        <taxon>Bacteria</taxon>
        <taxon>Pseudomonadati</taxon>
        <taxon>Pseudomonadota</taxon>
        <taxon>Betaproteobacteria</taxon>
        <taxon>Burkholderiales</taxon>
        <taxon>Sphaerotilaceae</taxon>
        <taxon>Roseateles</taxon>
    </lineage>
</organism>
<evidence type="ECO:0000256" key="6">
    <source>
        <dbReference type="ARBA" id="ARBA00023136"/>
    </source>
</evidence>
<accession>A0A4V3CIS0</accession>